<proteinExistence type="predicted"/>
<dbReference type="Proteomes" id="UP001358417">
    <property type="component" value="Unassembled WGS sequence"/>
</dbReference>
<organism evidence="1 2">
    <name type="scientific">Exophiala bonariae</name>
    <dbReference type="NCBI Taxonomy" id="1690606"/>
    <lineage>
        <taxon>Eukaryota</taxon>
        <taxon>Fungi</taxon>
        <taxon>Dikarya</taxon>
        <taxon>Ascomycota</taxon>
        <taxon>Pezizomycotina</taxon>
        <taxon>Eurotiomycetes</taxon>
        <taxon>Chaetothyriomycetidae</taxon>
        <taxon>Chaetothyriales</taxon>
        <taxon>Herpotrichiellaceae</taxon>
        <taxon>Exophiala</taxon>
    </lineage>
</organism>
<dbReference type="EMBL" id="JAVRRD010000003">
    <property type="protein sequence ID" value="KAK5061147.1"/>
    <property type="molecule type" value="Genomic_DNA"/>
</dbReference>
<protein>
    <submittedName>
        <fullName evidence="1">Uncharacterized protein</fullName>
    </submittedName>
</protein>
<evidence type="ECO:0000313" key="2">
    <source>
        <dbReference type="Proteomes" id="UP001358417"/>
    </source>
</evidence>
<dbReference type="AlphaFoldDB" id="A0AAV9NL76"/>
<evidence type="ECO:0000313" key="1">
    <source>
        <dbReference type="EMBL" id="KAK5061147.1"/>
    </source>
</evidence>
<dbReference type="GeneID" id="89975854"/>
<comment type="caution">
    <text evidence="1">The sequence shown here is derived from an EMBL/GenBank/DDBJ whole genome shotgun (WGS) entry which is preliminary data.</text>
</comment>
<sequence length="59" mass="6471">MRNNAVFTETTATLFAELFFGQVFNAKPAKRLADMVKSAKAEKEGAQIKVVIAARQALK</sequence>
<accession>A0AAV9NL76</accession>
<gene>
    <name evidence="1" type="ORF">LTR84_007689</name>
</gene>
<dbReference type="RefSeq" id="XP_064710244.1">
    <property type="nucleotide sequence ID" value="XM_064851241.1"/>
</dbReference>
<keyword evidence="2" id="KW-1185">Reference proteome</keyword>
<reference evidence="1 2" key="1">
    <citation type="submission" date="2023-08" db="EMBL/GenBank/DDBJ databases">
        <title>Black Yeasts Isolated from many extreme environments.</title>
        <authorList>
            <person name="Coleine C."/>
            <person name="Stajich J.E."/>
            <person name="Selbmann L."/>
        </authorList>
    </citation>
    <scope>NUCLEOTIDE SEQUENCE [LARGE SCALE GENOMIC DNA]</scope>
    <source>
        <strain evidence="1 2">CCFEE 5792</strain>
    </source>
</reference>
<name>A0AAV9NL76_9EURO</name>